<evidence type="ECO:0000313" key="2">
    <source>
        <dbReference type="Proteomes" id="UP000249396"/>
    </source>
</evidence>
<dbReference type="Proteomes" id="UP000249396">
    <property type="component" value="Unassembled WGS sequence"/>
</dbReference>
<accession>A0A2W4REM1</accession>
<gene>
    <name evidence="1" type="ORF">DM484_06810</name>
</gene>
<proteinExistence type="predicted"/>
<name>A0A2W4REM1_9GAMM</name>
<protein>
    <recommendedName>
        <fullName evidence="3">Lipoprotein</fullName>
    </recommendedName>
</protein>
<evidence type="ECO:0000313" key="1">
    <source>
        <dbReference type="EMBL" id="PZN82292.1"/>
    </source>
</evidence>
<reference evidence="1 2" key="1">
    <citation type="journal article" date="2018" name="Aquat. Microb. Ecol.">
        <title>Gammaproteobacterial methanotrophs dominate.</title>
        <authorList>
            <person name="Rissanen A.J."/>
            <person name="Saarenheimo J."/>
            <person name="Tiirola M."/>
            <person name="Peura S."/>
            <person name="Aalto S.L."/>
            <person name="Karvinen A."/>
            <person name="Nykanen H."/>
        </authorList>
    </citation>
    <scope>NUCLEOTIDE SEQUENCE [LARGE SCALE GENOMIC DNA]</scope>
    <source>
        <strain evidence="1">AMbin10</strain>
    </source>
</reference>
<dbReference type="EMBL" id="QJPH01000228">
    <property type="protein sequence ID" value="PZN82292.1"/>
    <property type="molecule type" value="Genomic_DNA"/>
</dbReference>
<organism evidence="1 2">
    <name type="scientific">Candidatus Methylumidiphilus alinenensis</name>
    <dbReference type="NCBI Taxonomy" id="2202197"/>
    <lineage>
        <taxon>Bacteria</taxon>
        <taxon>Pseudomonadati</taxon>
        <taxon>Pseudomonadota</taxon>
        <taxon>Gammaproteobacteria</taxon>
        <taxon>Methylococcales</taxon>
        <taxon>Candidatus Methylumidiphilus</taxon>
    </lineage>
</organism>
<comment type="caution">
    <text evidence="1">The sequence shown here is derived from an EMBL/GenBank/DDBJ whole genome shotgun (WGS) entry which is preliminary data.</text>
</comment>
<sequence length="241" mass="28106">MNRLTRFLILTILLTSLSACVWLRLLELKNQLAKFDENFTTEASDHFTLVFKNPVLLNDDFVTLAKLQPTSKEQTRTGSRWIQAFHKIDAKGHPQPGVDFFFTLDFDHDDYLTRWDFSPVFMTMVPAKFFEDSIRSLAKGRVDEASRKYKIDPKDRAKITVPPPSLRQIKEVMGEPLEKSKEDGKIVYIYRFQVDSPWIDPDYQDRRFTDVRLYFDPKTDELTRMGGRFIGLKINISLAKG</sequence>
<dbReference type="PROSITE" id="PS51257">
    <property type="entry name" value="PROKAR_LIPOPROTEIN"/>
    <property type="match status" value="1"/>
</dbReference>
<dbReference type="AlphaFoldDB" id="A0A2W4REM1"/>
<evidence type="ECO:0008006" key="3">
    <source>
        <dbReference type="Google" id="ProtNLM"/>
    </source>
</evidence>